<keyword evidence="2" id="KW-0812">Transmembrane</keyword>
<feature type="region of interest" description="Disordered" evidence="1">
    <location>
        <begin position="148"/>
        <end position="167"/>
    </location>
</feature>
<dbReference type="EMBL" id="UOEE01000204">
    <property type="protein sequence ID" value="VAV95433.1"/>
    <property type="molecule type" value="Genomic_DNA"/>
</dbReference>
<organism evidence="3">
    <name type="scientific">hydrothermal vent metagenome</name>
    <dbReference type="NCBI Taxonomy" id="652676"/>
    <lineage>
        <taxon>unclassified sequences</taxon>
        <taxon>metagenomes</taxon>
        <taxon>ecological metagenomes</taxon>
    </lineage>
</organism>
<evidence type="ECO:0000256" key="2">
    <source>
        <dbReference type="SAM" id="Phobius"/>
    </source>
</evidence>
<keyword evidence="2" id="KW-0472">Membrane</keyword>
<gene>
    <name evidence="3" type="ORF">MNBD_ALPHA06-1452</name>
</gene>
<reference evidence="3" key="1">
    <citation type="submission" date="2018-06" db="EMBL/GenBank/DDBJ databases">
        <authorList>
            <person name="Zhirakovskaya E."/>
        </authorList>
    </citation>
    <scope>NUCLEOTIDE SEQUENCE</scope>
</reference>
<keyword evidence="2" id="KW-1133">Transmembrane helix</keyword>
<protein>
    <submittedName>
        <fullName evidence="3">Uncharacterized protein</fullName>
    </submittedName>
</protein>
<feature type="transmembrane region" description="Helical" evidence="2">
    <location>
        <begin position="12"/>
        <end position="32"/>
    </location>
</feature>
<dbReference type="AlphaFoldDB" id="A0A3B0SGN1"/>
<accession>A0A3B0SGN1</accession>
<proteinExistence type="predicted"/>
<evidence type="ECO:0000256" key="1">
    <source>
        <dbReference type="SAM" id="MobiDB-lite"/>
    </source>
</evidence>
<sequence length="167" mass="18254">MVKLGYPLKEGFVLKLFYTAFIASIFLLPVVANAQQAPILQPHHDEITSPAPVNPFSIPAQQLQAQKYDGEFSSDTVELSLAKFGHRFLGELFYASTEQTYSVDGTVGENGFSGVFNTGTDKFDFSFVLDEDGDTGIFKTSGFEDELRKDGVAAPTPSQATEPFIEP</sequence>
<evidence type="ECO:0000313" key="3">
    <source>
        <dbReference type="EMBL" id="VAV95433.1"/>
    </source>
</evidence>
<name>A0A3B0SGN1_9ZZZZ</name>